<organism evidence="7 8">
    <name type="scientific">Tianweitania populi</name>
    <dbReference type="NCBI Taxonomy" id="1607949"/>
    <lineage>
        <taxon>Bacteria</taxon>
        <taxon>Pseudomonadati</taxon>
        <taxon>Pseudomonadota</taxon>
        <taxon>Alphaproteobacteria</taxon>
        <taxon>Hyphomicrobiales</taxon>
        <taxon>Phyllobacteriaceae</taxon>
        <taxon>Tianweitania</taxon>
    </lineage>
</organism>
<evidence type="ECO:0000256" key="1">
    <source>
        <dbReference type="ARBA" id="ARBA00022729"/>
    </source>
</evidence>
<dbReference type="Pfam" id="PF00150">
    <property type="entry name" value="Cellulase"/>
    <property type="match status" value="1"/>
</dbReference>
<dbReference type="InterPro" id="IPR050386">
    <property type="entry name" value="Glycosyl_hydrolase_5"/>
</dbReference>
<dbReference type="GO" id="GO:0009251">
    <property type="term" value="P:glucan catabolic process"/>
    <property type="evidence" value="ECO:0007669"/>
    <property type="project" value="TreeGrafter"/>
</dbReference>
<dbReference type="AlphaFoldDB" id="A0A8J3DX92"/>
<dbReference type="RefSeq" id="WP_189505554.1">
    <property type="nucleotide sequence ID" value="NZ_BMZQ01000002.1"/>
</dbReference>
<evidence type="ECO:0000256" key="2">
    <source>
        <dbReference type="ARBA" id="ARBA00022801"/>
    </source>
</evidence>
<dbReference type="SUPFAM" id="SSF51445">
    <property type="entry name" value="(Trans)glycosidases"/>
    <property type="match status" value="1"/>
</dbReference>
<comment type="similarity">
    <text evidence="4">Belongs to the glycosyl hydrolase 5 (cellulase A) family.</text>
</comment>
<dbReference type="GO" id="GO:0008422">
    <property type="term" value="F:beta-glucosidase activity"/>
    <property type="evidence" value="ECO:0007669"/>
    <property type="project" value="TreeGrafter"/>
</dbReference>
<dbReference type="Proteomes" id="UP000630142">
    <property type="component" value="Unassembled WGS sequence"/>
</dbReference>
<keyword evidence="2 4" id="KW-0378">Hydrolase</keyword>
<gene>
    <name evidence="7" type="ORF">GCM10016234_31710</name>
</gene>
<dbReference type="Gene3D" id="3.20.20.80">
    <property type="entry name" value="Glycosidases"/>
    <property type="match status" value="1"/>
</dbReference>
<feature type="domain" description="Glycoside hydrolase family 5" evidence="6">
    <location>
        <begin position="70"/>
        <end position="386"/>
    </location>
</feature>
<accession>A0A8J3DX92</accession>
<evidence type="ECO:0000256" key="3">
    <source>
        <dbReference type="ARBA" id="ARBA00023295"/>
    </source>
</evidence>
<keyword evidence="3 4" id="KW-0326">Glycosidase</keyword>
<name>A0A8J3DX92_9HYPH</name>
<reference evidence="7" key="1">
    <citation type="journal article" date="2014" name="Int. J. Syst. Evol. Microbiol.">
        <title>Complete genome sequence of Corynebacterium casei LMG S-19264T (=DSM 44701T), isolated from a smear-ripened cheese.</title>
        <authorList>
            <consortium name="US DOE Joint Genome Institute (JGI-PGF)"/>
            <person name="Walter F."/>
            <person name="Albersmeier A."/>
            <person name="Kalinowski J."/>
            <person name="Ruckert C."/>
        </authorList>
    </citation>
    <scope>NUCLEOTIDE SEQUENCE</scope>
    <source>
        <strain evidence="7">KCTC 42249</strain>
    </source>
</reference>
<reference evidence="7" key="2">
    <citation type="submission" date="2020-09" db="EMBL/GenBank/DDBJ databases">
        <authorList>
            <person name="Sun Q."/>
            <person name="Kim S."/>
        </authorList>
    </citation>
    <scope>NUCLEOTIDE SEQUENCE</scope>
    <source>
        <strain evidence="7">KCTC 42249</strain>
    </source>
</reference>
<evidence type="ECO:0000313" key="7">
    <source>
        <dbReference type="EMBL" id="GHD19708.1"/>
    </source>
</evidence>
<protein>
    <submittedName>
        <fullName evidence="7">Glycosyl hydrolase</fullName>
    </submittedName>
</protein>
<keyword evidence="1 5" id="KW-0732">Signal</keyword>
<evidence type="ECO:0000256" key="5">
    <source>
        <dbReference type="SAM" id="SignalP"/>
    </source>
</evidence>
<evidence type="ECO:0000256" key="4">
    <source>
        <dbReference type="RuleBase" id="RU361153"/>
    </source>
</evidence>
<dbReference type="InterPro" id="IPR001547">
    <property type="entry name" value="Glyco_hydro_5"/>
</dbReference>
<keyword evidence="8" id="KW-1185">Reference proteome</keyword>
<dbReference type="PANTHER" id="PTHR31297">
    <property type="entry name" value="GLUCAN ENDO-1,6-BETA-GLUCOSIDASE B"/>
    <property type="match status" value="1"/>
</dbReference>
<feature type="signal peptide" evidence="5">
    <location>
        <begin position="1"/>
        <end position="27"/>
    </location>
</feature>
<dbReference type="GO" id="GO:0005576">
    <property type="term" value="C:extracellular region"/>
    <property type="evidence" value="ECO:0007669"/>
    <property type="project" value="TreeGrafter"/>
</dbReference>
<dbReference type="PANTHER" id="PTHR31297:SF17">
    <property type="entry name" value="ENDOGLUCANASE"/>
    <property type="match status" value="1"/>
</dbReference>
<evidence type="ECO:0000259" key="6">
    <source>
        <dbReference type="Pfam" id="PF00150"/>
    </source>
</evidence>
<dbReference type="GO" id="GO:0009986">
    <property type="term" value="C:cell surface"/>
    <property type="evidence" value="ECO:0007669"/>
    <property type="project" value="TreeGrafter"/>
</dbReference>
<dbReference type="EMBL" id="BMZQ01000002">
    <property type="protein sequence ID" value="GHD19708.1"/>
    <property type="molecule type" value="Genomic_DNA"/>
</dbReference>
<evidence type="ECO:0000313" key="8">
    <source>
        <dbReference type="Proteomes" id="UP000630142"/>
    </source>
</evidence>
<proteinExistence type="inferred from homology"/>
<dbReference type="InterPro" id="IPR017853">
    <property type="entry name" value="GH"/>
</dbReference>
<comment type="caution">
    <text evidence="7">The sequence shown here is derived from an EMBL/GenBank/DDBJ whole genome shotgun (WGS) entry which is preliminary data.</text>
</comment>
<feature type="chain" id="PRO_5035318918" evidence="5">
    <location>
        <begin position="28"/>
        <end position="413"/>
    </location>
</feature>
<sequence length="413" mass="46026">MAPSFVWIKTCLLAAGLLLAAALPSPAASFTMKRGINLDQWVTWPMEDRWHDETALFPFPEWKRFVGPDKLAKLKADGFDFVRMPIDPAPFLSNKAQALHDRLFAEVHDAVRMINAAGLKVIVDLHLIERDDNPANSMSGVLGSTETFGRYIELTRRMGRTLANEDPSRVALELMNEPGTVCDEAGNADWRDRLLKLYAAARSSATKLTLVLTGGCAGNAEGLVAMKAKDIPDQNVIWTFHSYQPFLLTHQGAEWAGDFIRYVTGLPYPLDASTDKTRETIRKRIENEAPLHRRAGMLAYLDEQLAELDTPEKLDALIQRPFDQVADWAKRNRVAPDQILLGEFGMIRQEYQNPFVMPAASRAKYAKDVIAAAEKHDFAWAIWGYGGAFGIVESFGGEAAEPDVLQVIRNLAK</sequence>